<comment type="similarity">
    <text evidence="4">Belongs to the NSE1 family.</text>
</comment>
<keyword evidence="8 20" id="KW-0812">Transmembrane</keyword>
<evidence type="ECO:0000256" key="17">
    <source>
        <dbReference type="ARBA" id="ARBA00023204"/>
    </source>
</evidence>
<sequence>MAPLTAASDDKTHQALLDKLDIYAVEKPFRNPNWKPPQRRNKNLKQILGEASRKEASVMATQNNSGMSTPAVATEGATSAASGGRQANIAQAAHSLSALVLEKNGRAAAGGNAAGPAPTYTNIESAPSFHPSSQKKYCDITGLPAPYTDPKTRLRYHNKEVFGGIRTMPQNVSEGYLAARVKLLSTHHMPFSLWLKEVLRLNRDPVFFCAHKTVDQGYGFGARYTLRLGISLVPSAPPGYCLNSFYLHHLARRELYPPTNIQHADHVAFRYPKYDARTPRALFRVLANMMGRDWGGLLFRGLAMGNILFIIGLTLIIGTTKTVAFFARKQKWKGTLAFVAGISLILMRWAFIGFLVELYGILVLFGDFLATIAGFVSNVPIIGPYIAKALNAISGATRNADLPPRENPAVSNYVFTCFRVLAFRNSPPPLEFNWIDHSPRHENPPNPTSKQTNPGTRRCTRAAAIANPPMSQSASPSVRAPAGDEEYNDMHRAFLQAFQTNGVLTTEEMKEILAHIMTAYDPERPWTRSDITGPHLTSTLQLINAKLEAFDYEIRSTRDQESRTPIYAFVNNTSDALTQFATTFSANEMAYIRRLLDAMFETNNTKVRETMAVRHTEASQLARVSRRSRQSQLPNGGGGGDDDDDEVVEATQQGQAETSISISDADAVLESLVALRFFRKSPAGYYSLAPRALVELRAYLKETYNETADEAGRDLYRIRDCEGCREIVTIGLRCDNRECGVRWHDACAKAYYHSAGRRRRKGGDGAAAAENKCPRCDIPFTETVFVGERAERVGSSRASLVVGRGEDEDEEMEEDD</sequence>
<keyword evidence="13" id="KW-0862">Zinc</keyword>
<dbReference type="AlphaFoldDB" id="A0A364MYB2"/>
<keyword evidence="10" id="KW-0227">DNA damage</keyword>
<feature type="transmembrane region" description="Helical" evidence="20">
    <location>
        <begin position="334"/>
        <end position="352"/>
    </location>
</feature>
<dbReference type="Gene3D" id="3.30.40.10">
    <property type="entry name" value="Zinc/RING finger domain, C3HC4 (zinc finger)"/>
    <property type="match status" value="1"/>
</dbReference>
<evidence type="ECO:0000256" key="18">
    <source>
        <dbReference type="ARBA" id="ARBA00023242"/>
    </source>
</evidence>
<keyword evidence="7" id="KW-0808">Transferase</keyword>
<dbReference type="InterPro" id="IPR007305">
    <property type="entry name" value="Vesicle_transpt_Got1/SFT2"/>
</dbReference>
<dbReference type="InterPro" id="IPR013083">
    <property type="entry name" value="Znf_RING/FYVE/PHD"/>
</dbReference>
<comment type="subcellular location">
    <subcellularLocation>
        <location evidence="3">Membrane</location>
        <topology evidence="3">Multi-pass membrane protein</topology>
    </subcellularLocation>
    <subcellularLocation>
        <location evidence="2">Nucleus</location>
    </subcellularLocation>
</comment>
<reference evidence="23" key="1">
    <citation type="submission" date="2018-05" db="EMBL/GenBank/DDBJ databases">
        <title>Draft genome sequence of Stemphylium lycopersici strain CIDEFI 213.</title>
        <authorList>
            <person name="Medina R."/>
            <person name="Franco M.E.E."/>
            <person name="Lucentini C.G."/>
            <person name="Saparrat M.C.N."/>
            <person name="Balatti P.A."/>
        </authorList>
    </citation>
    <scope>NUCLEOTIDE SEQUENCE [LARGE SCALE GENOMIC DNA]</scope>
    <source>
        <strain evidence="23">CIDEFI 213</strain>
    </source>
</reference>
<protein>
    <recommendedName>
        <fullName evidence="6">Non-structural maintenance of chromosomes element 1 homolog</fullName>
        <ecNumber evidence="5">2.3.2.27</ecNumber>
    </recommendedName>
</protein>
<evidence type="ECO:0000313" key="23">
    <source>
        <dbReference type="Proteomes" id="UP000249619"/>
    </source>
</evidence>
<comment type="catalytic activity">
    <reaction evidence="1">
        <text>S-ubiquitinyl-[E2 ubiquitin-conjugating enzyme]-L-cysteine + [acceptor protein]-L-lysine = [E2 ubiquitin-conjugating enzyme]-L-cysteine + N(6)-ubiquitinyl-[acceptor protein]-L-lysine.</text>
        <dbReference type="EC" id="2.3.2.27"/>
    </reaction>
</comment>
<evidence type="ECO:0000256" key="3">
    <source>
        <dbReference type="ARBA" id="ARBA00004141"/>
    </source>
</evidence>
<keyword evidence="14 20" id="KW-1133">Transmembrane helix</keyword>
<comment type="caution">
    <text evidence="22">The sequence shown here is derived from an EMBL/GenBank/DDBJ whole genome shotgun (WGS) entry which is preliminary data.</text>
</comment>
<feature type="region of interest" description="Disordered" evidence="19">
    <location>
        <begin position="52"/>
        <end position="79"/>
    </location>
</feature>
<dbReference type="Pfam" id="PF08265">
    <property type="entry name" value="YL1_C"/>
    <property type="match status" value="1"/>
</dbReference>
<dbReference type="PROSITE" id="PS00498">
    <property type="entry name" value="TYROSINASE_2"/>
    <property type="match status" value="1"/>
</dbReference>
<dbReference type="Pfam" id="PF08746">
    <property type="entry name" value="zf-RING-like"/>
    <property type="match status" value="1"/>
</dbReference>
<dbReference type="InterPro" id="IPR011513">
    <property type="entry name" value="Nse1"/>
</dbReference>
<dbReference type="GO" id="GO:0030915">
    <property type="term" value="C:Smc5-Smc6 complex"/>
    <property type="evidence" value="ECO:0007669"/>
    <property type="project" value="InterPro"/>
</dbReference>
<keyword evidence="12" id="KW-0833">Ubl conjugation pathway</keyword>
<evidence type="ECO:0000256" key="5">
    <source>
        <dbReference type="ARBA" id="ARBA00012483"/>
    </source>
</evidence>
<feature type="transmembrane region" description="Helical" evidence="20">
    <location>
        <begin position="307"/>
        <end position="327"/>
    </location>
</feature>
<keyword evidence="11" id="KW-0863">Zinc-finger</keyword>
<dbReference type="GO" id="GO:0008270">
    <property type="term" value="F:zinc ion binding"/>
    <property type="evidence" value="ECO:0007669"/>
    <property type="project" value="UniProtKB-KW"/>
</dbReference>
<proteinExistence type="inferred from homology"/>
<dbReference type="PANTHER" id="PTHR20973:SF0">
    <property type="entry name" value="NON-STRUCTURAL MAINTENANCE OF CHROMOSOMES ELEMENT 1 HOMOLOG"/>
    <property type="match status" value="1"/>
</dbReference>
<evidence type="ECO:0000313" key="22">
    <source>
        <dbReference type="EMBL" id="RAR07164.1"/>
    </source>
</evidence>
<dbReference type="GO" id="GO:0012505">
    <property type="term" value="C:endomembrane system"/>
    <property type="evidence" value="ECO:0007669"/>
    <property type="project" value="UniProtKB-ARBA"/>
</dbReference>
<dbReference type="SMART" id="SM00993">
    <property type="entry name" value="YL1_C"/>
    <property type="match status" value="1"/>
</dbReference>
<evidence type="ECO:0000256" key="2">
    <source>
        <dbReference type="ARBA" id="ARBA00004123"/>
    </source>
</evidence>
<keyword evidence="15 20" id="KW-0472">Membrane</keyword>
<dbReference type="GO" id="GO:0061630">
    <property type="term" value="F:ubiquitin protein ligase activity"/>
    <property type="evidence" value="ECO:0007669"/>
    <property type="project" value="UniProtKB-EC"/>
</dbReference>
<feature type="compositionally biased region" description="Polar residues" evidence="19">
    <location>
        <begin position="59"/>
        <end position="68"/>
    </location>
</feature>
<evidence type="ECO:0000256" key="8">
    <source>
        <dbReference type="ARBA" id="ARBA00022692"/>
    </source>
</evidence>
<dbReference type="Pfam" id="PF07574">
    <property type="entry name" value="SMC_Nse1"/>
    <property type="match status" value="1"/>
</dbReference>
<keyword evidence="16" id="KW-0233">DNA recombination</keyword>
<evidence type="ECO:0000256" key="1">
    <source>
        <dbReference type="ARBA" id="ARBA00000900"/>
    </source>
</evidence>
<evidence type="ECO:0000256" key="19">
    <source>
        <dbReference type="SAM" id="MobiDB-lite"/>
    </source>
</evidence>
<dbReference type="EC" id="2.3.2.27" evidence="5"/>
<feature type="domain" description="Tyrosinase copper-binding" evidence="21">
    <location>
        <begin position="204"/>
        <end position="215"/>
    </location>
</feature>
<feature type="region of interest" description="Disordered" evidence="19">
    <location>
        <begin position="436"/>
        <end position="456"/>
    </location>
</feature>
<feature type="compositionally biased region" description="Acidic residues" evidence="19">
    <location>
        <begin position="806"/>
        <end position="816"/>
    </location>
</feature>
<dbReference type="OrthoDB" id="185455at2759"/>
<name>A0A364MYB2_STELY</name>
<dbReference type="InterPro" id="IPR036388">
    <property type="entry name" value="WH-like_DNA-bd_sf"/>
</dbReference>
<keyword evidence="9" id="KW-0479">Metal-binding</keyword>
<evidence type="ECO:0000256" key="15">
    <source>
        <dbReference type="ARBA" id="ARBA00023136"/>
    </source>
</evidence>
<evidence type="ECO:0000256" key="20">
    <source>
        <dbReference type="SAM" id="Phobius"/>
    </source>
</evidence>
<dbReference type="GO" id="GO:0005737">
    <property type="term" value="C:cytoplasm"/>
    <property type="evidence" value="ECO:0007669"/>
    <property type="project" value="UniProtKB-ARBA"/>
</dbReference>
<evidence type="ECO:0000256" key="10">
    <source>
        <dbReference type="ARBA" id="ARBA00022763"/>
    </source>
</evidence>
<dbReference type="Gene3D" id="1.10.10.10">
    <property type="entry name" value="Winged helix-like DNA-binding domain superfamily/Winged helix DNA-binding domain"/>
    <property type="match status" value="1"/>
</dbReference>
<dbReference type="Proteomes" id="UP000249619">
    <property type="component" value="Unassembled WGS sequence"/>
</dbReference>
<dbReference type="STRING" id="183478.A0A364MYB2"/>
<evidence type="ECO:0000256" key="9">
    <source>
        <dbReference type="ARBA" id="ARBA00022723"/>
    </source>
</evidence>
<dbReference type="CDD" id="cd16493">
    <property type="entry name" value="RING-CH-C4HC3_NSE1"/>
    <property type="match status" value="1"/>
</dbReference>
<dbReference type="InterPro" id="IPR013272">
    <property type="entry name" value="Vps72/YL1_C"/>
</dbReference>
<evidence type="ECO:0000256" key="14">
    <source>
        <dbReference type="ARBA" id="ARBA00022989"/>
    </source>
</evidence>
<dbReference type="InterPro" id="IPR014857">
    <property type="entry name" value="Nse1_RING_C4HC3-type"/>
</dbReference>
<evidence type="ECO:0000259" key="21">
    <source>
        <dbReference type="PROSITE" id="PS00498"/>
    </source>
</evidence>
<feature type="region of interest" description="Disordered" evidence="19">
    <location>
        <begin position="791"/>
        <end position="816"/>
    </location>
</feature>
<evidence type="ECO:0000256" key="12">
    <source>
        <dbReference type="ARBA" id="ARBA00022786"/>
    </source>
</evidence>
<dbReference type="Gene3D" id="3.90.1150.220">
    <property type="match status" value="1"/>
</dbReference>
<organism evidence="22 23">
    <name type="scientific">Stemphylium lycopersici</name>
    <name type="common">Tomato gray leaf spot disease fungus</name>
    <name type="synonym">Thyrospora lycopersici</name>
    <dbReference type="NCBI Taxonomy" id="183478"/>
    <lineage>
        <taxon>Eukaryota</taxon>
        <taxon>Fungi</taxon>
        <taxon>Dikarya</taxon>
        <taxon>Ascomycota</taxon>
        <taxon>Pezizomycotina</taxon>
        <taxon>Dothideomycetes</taxon>
        <taxon>Pleosporomycetidae</taxon>
        <taxon>Pleosporales</taxon>
        <taxon>Pleosporineae</taxon>
        <taxon>Pleosporaceae</taxon>
        <taxon>Stemphylium</taxon>
    </lineage>
</organism>
<dbReference type="GO" id="GO:0016491">
    <property type="term" value="F:oxidoreductase activity"/>
    <property type="evidence" value="ECO:0007669"/>
    <property type="project" value="InterPro"/>
</dbReference>
<keyword evidence="17" id="KW-0234">DNA repair</keyword>
<dbReference type="Pfam" id="PF04178">
    <property type="entry name" value="Got1"/>
    <property type="match status" value="1"/>
</dbReference>
<dbReference type="GO" id="GO:0005634">
    <property type="term" value="C:nucleus"/>
    <property type="evidence" value="ECO:0007669"/>
    <property type="project" value="UniProtKB-SubCell"/>
</dbReference>
<gene>
    <name evidence="22" type="ORF">DDE83_006601</name>
</gene>
<evidence type="ECO:0000256" key="11">
    <source>
        <dbReference type="ARBA" id="ARBA00022771"/>
    </source>
</evidence>
<dbReference type="GO" id="GO:0000724">
    <property type="term" value="P:double-strand break repair via homologous recombination"/>
    <property type="evidence" value="ECO:0007669"/>
    <property type="project" value="TreeGrafter"/>
</dbReference>
<dbReference type="PANTHER" id="PTHR20973">
    <property type="entry name" value="NON-SMC ELEMENT 1-RELATED"/>
    <property type="match status" value="1"/>
</dbReference>
<evidence type="ECO:0000256" key="4">
    <source>
        <dbReference type="ARBA" id="ARBA00010258"/>
    </source>
</evidence>
<dbReference type="EMBL" id="QGDH01000104">
    <property type="protein sequence ID" value="RAR07164.1"/>
    <property type="molecule type" value="Genomic_DNA"/>
</dbReference>
<evidence type="ECO:0000256" key="7">
    <source>
        <dbReference type="ARBA" id="ARBA00022679"/>
    </source>
</evidence>
<evidence type="ECO:0000256" key="13">
    <source>
        <dbReference type="ARBA" id="ARBA00022833"/>
    </source>
</evidence>
<feature type="transmembrane region" description="Helical" evidence="20">
    <location>
        <begin position="358"/>
        <end position="381"/>
    </location>
</feature>
<evidence type="ECO:0000256" key="6">
    <source>
        <dbReference type="ARBA" id="ARBA00019422"/>
    </source>
</evidence>
<dbReference type="GO" id="GO:0016192">
    <property type="term" value="P:vesicle-mediated transport"/>
    <property type="evidence" value="ECO:0007669"/>
    <property type="project" value="InterPro"/>
</dbReference>
<dbReference type="InterPro" id="IPR002227">
    <property type="entry name" value="Tyrosinase_Cu-bd"/>
</dbReference>
<keyword evidence="18" id="KW-0539">Nucleus</keyword>
<dbReference type="GO" id="GO:0016020">
    <property type="term" value="C:membrane"/>
    <property type="evidence" value="ECO:0007669"/>
    <property type="project" value="UniProtKB-SubCell"/>
</dbReference>
<feature type="region of interest" description="Disordered" evidence="19">
    <location>
        <begin position="618"/>
        <end position="658"/>
    </location>
</feature>
<accession>A0A364MYB2</accession>
<evidence type="ECO:0000256" key="16">
    <source>
        <dbReference type="ARBA" id="ARBA00023172"/>
    </source>
</evidence>
<keyword evidence="23" id="KW-1185">Reference proteome</keyword>